<dbReference type="PROSITE" id="PS51000">
    <property type="entry name" value="HTH_DEOR_2"/>
    <property type="match status" value="1"/>
</dbReference>
<dbReference type="Pfam" id="PF08220">
    <property type="entry name" value="HTH_DeoR"/>
    <property type="match status" value="1"/>
</dbReference>
<dbReference type="InterPro" id="IPR018356">
    <property type="entry name" value="Tscrpt_reg_HTH_DeoR_CS"/>
</dbReference>
<name>A0ABV6UWW1_9ACTN</name>
<dbReference type="Gene3D" id="3.40.50.1360">
    <property type="match status" value="1"/>
</dbReference>
<keyword evidence="2 5" id="KW-0238">DNA-binding</keyword>
<dbReference type="InterPro" id="IPR036390">
    <property type="entry name" value="WH_DNA-bd_sf"/>
</dbReference>
<dbReference type="PANTHER" id="PTHR30363:SF44">
    <property type="entry name" value="AGA OPERON TRANSCRIPTIONAL REPRESSOR-RELATED"/>
    <property type="match status" value="1"/>
</dbReference>
<gene>
    <name evidence="5" type="ORF">ACEZDJ_32200</name>
</gene>
<dbReference type="InterPro" id="IPR001034">
    <property type="entry name" value="DeoR_HTH"/>
</dbReference>
<evidence type="ECO:0000256" key="2">
    <source>
        <dbReference type="ARBA" id="ARBA00023125"/>
    </source>
</evidence>
<dbReference type="SMART" id="SM00420">
    <property type="entry name" value="HTH_DEOR"/>
    <property type="match status" value="1"/>
</dbReference>
<keyword evidence="6" id="KW-1185">Reference proteome</keyword>
<comment type="caution">
    <text evidence="5">The sequence shown here is derived from an EMBL/GenBank/DDBJ whole genome shotgun (WGS) entry which is preliminary data.</text>
</comment>
<feature type="domain" description="HTH deoR-type" evidence="4">
    <location>
        <begin position="3"/>
        <end position="58"/>
    </location>
</feature>
<evidence type="ECO:0000259" key="4">
    <source>
        <dbReference type="PROSITE" id="PS51000"/>
    </source>
</evidence>
<organism evidence="5 6">
    <name type="scientific">Streptacidiphilus cavernicola</name>
    <dbReference type="NCBI Taxonomy" id="3342716"/>
    <lineage>
        <taxon>Bacteria</taxon>
        <taxon>Bacillati</taxon>
        <taxon>Actinomycetota</taxon>
        <taxon>Actinomycetes</taxon>
        <taxon>Kitasatosporales</taxon>
        <taxon>Streptomycetaceae</taxon>
        <taxon>Streptacidiphilus</taxon>
    </lineage>
</organism>
<evidence type="ECO:0000256" key="1">
    <source>
        <dbReference type="ARBA" id="ARBA00023015"/>
    </source>
</evidence>
<dbReference type="SUPFAM" id="SSF46785">
    <property type="entry name" value="Winged helix' DNA-binding domain"/>
    <property type="match status" value="1"/>
</dbReference>
<reference evidence="5 6" key="1">
    <citation type="submission" date="2024-09" db="EMBL/GenBank/DDBJ databases">
        <authorList>
            <person name="Lee S.D."/>
        </authorList>
    </citation>
    <scope>NUCLEOTIDE SEQUENCE [LARGE SCALE GENOMIC DNA]</scope>
    <source>
        <strain evidence="5 6">N1-5</strain>
    </source>
</reference>
<protein>
    <submittedName>
        <fullName evidence="5">DeoR/GlpR family DNA-binding transcription regulator</fullName>
    </submittedName>
</protein>
<dbReference type="Proteomes" id="UP001592528">
    <property type="component" value="Unassembled WGS sequence"/>
</dbReference>
<dbReference type="Gene3D" id="1.10.10.10">
    <property type="entry name" value="Winged helix-like DNA-binding domain superfamily/Winged helix DNA-binding domain"/>
    <property type="match status" value="1"/>
</dbReference>
<proteinExistence type="predicted"/>
<dbReference type="SMART" id="SM01134">
    <property type="entry name" value="DeoRC"/>
    <property type="match status" value="1"/>
</dbReference>
<keyword evidence="3" id="KW-0804">Transcription</keyword>
<dbReference type="GO" id="GO:0003677">
    <property type="term" value="F:DNA binding"/>
    <property type="evidence" value="ECO:0007669"/>
    <property type="project" value="UniProtKB-KW"/>
</dbReference>
<dbReference type="Pfam" id="PF00455">
    <property type="entry name" value="DeoRC"/>
    <property type="match status" value="1"/>
</dbReference>
<dbReference type="PRINTS" id="PR00037">
    <property type="entry name" value="HTHLACR"/>
</dbReference>
<evidence type="ECO:0000313" key="5">
    <source>
        <dbReference type="EMBL" id="MFC1405965.1"/>
    </source>
</evidence>
<dbReference type="InterPro" id="IPR036388">
    <property type="entry name" value="WH-like_DNA-bd_sf"/>
</dbReference>
<dbReference type="RefSeq" id="WP_030249467.1">
    <property type="nucleotide sequence ID" value="NZ_JBHEZZ010000025.1"/>
</dbReference>
<dbReference type="SUPFAM" id="SSF100950">
    <property type="entry name" value="NagB/RpiA/CoA transferase-like"/>
    <property type="match status" value="1"/>
</dbReference>
<dbReference type="InterPro" id="IPR014036">
    <property type="entry name" value="DeoR-like_C"/>
</dbReference>
<sequence>MDKHARRTALLELLGRSEQLSVEQAAQHLDVSPATIRRDFDELDQQQLLVRTRGGAKVSGITYELPLRYKAASHAEEKLRIAVAAAALVELGTMVGINGGTTTTETARAIALRLVPLALPADTEAVTLVTNALNIAHELTIRPEVKVVLTGGVARARSYELVGPLATPVLAGLTLDLTVLGVNGIDAQDGASARNEAEAGVNKLLVERARRVVVVADSSKVGRRAFARICGIDAVDVLVTDSGASDEQIKPFQQAGVQVIRA</sequence>
<keyword evidence="1" id="KW-0805">Transcription regulation</keyword>
<dbReference type="InterPro" id="IPR037171">
    <property type="entry name" value="NagB/RpiA_transferase-like"/>
</dbReference>
<dbReference type="PROSITE" id="PS00894">
    <property type="entry name" value="HTH_DEOR_1"/>
    <property type="match status" value="1"/>
</dbReference>
<dbReference type="PANTHER" id="PTHR30363">
    <property type="entry name" value="HTH-TYPE TRANSCRIPTIONAL REGULATOR SRLR-RELATED"/>
    <property type="match status" value="1"/>
</dbReference>
<dbReference type="EMBL" id="JBHEZZ010000025">
    <property type="protein sequence ID" value="MFC1405965.1"/>
    <property type="molecule type" value="Genomic_DNA"/>
</dbReference>
<dbReference type="InterPro" id="IPR050313">
    <property type="entry name" value="Carb_Metab_HTH_regulators"/>
</dbReference>
<accession>A0ABV6UWW1</accession>
<evidence type="ECO:0000256" key="3">
    <source>
        <dbReference type="ARBA" id="ARBA00023163"/>
    </source>
</evidence>
<evidence type="ECO:0000313" key="6">
    <source>
        <dbReference type="Proteomes" id="UP001592528"/>
    </source>
</evidence>